<keyword evidence="4" id="KW-1185">Reference proteome</keyword>
<dbReference type="EMBL" id="JAPDFR010000002">
    <property type="protein sequence ID" value="KAK0389406.1"/>
    <property type="molecule type" value="Genomic_DNA"/>
</dbReference>
<feature type="compositionally biased region" description="Polar residues" evidence="1">
    <location>
        <begin position="748"/>
        <end position="761"/>
    </location>
</feature>
<organism evidence="3 4">
    <name type="scientific">Sarocladium strictum</name>
    <name type="common">Black bundle disease fungus</name>
    <name type="synonym">Acremonium strictum</name>
    <dbReference type="NCBI Taxonomy" id="5046"/>
    <lineage>
        <taxon>Eukaryota</taxon>
        <taxon>Fungi</taxon>
        <taxon>Dikarya</taxon>
        <taxon>Ascomycota</taxon>
        <taxon>Pezizomycotina</taxon>
        <taxon>Sordariomycetes</taxon>
        <taxon>Hypocreomycetidae</taxon>
        <taxon>Hypocreales</taxon>
        <taxon>Sarocladiaceae</taxon>
        <taxon>Sarocladium</taxon>
    </lineage>
</organism>
<gene>
    <name evidence="3" type="ORF">NLU13_2981</name>
</gene>
<feature type="compositionally biased region" description="Polar residues" evidence="1">
    <location>
        <begin position="151"/>
        <end position="165"/>
    </location>
</feature>
<feature type="transmembrane region" description="Helical" evidence="2">
    <location>
        <begin position="561"/>
        <end position="583"/>
    </location>
</feature>
<name>A0AA39GLG9_SARSR</name>
<feature type="compositionally biased region" description="Acidic residues" evidence="1">
    <location>
        <begin position="23"/>
        <end position="32"/>
    </location>
</feature>
<dbReference type="AlphaFoldDB" id="A0AA39GLG9"/>
<evidence type="ECO:0000313" key="3">
    <source>
        <dbReference type="EMBL" id="KAK0389406.1"/>
    </source>
</evidence>
<proteinExistence type="predicted"/>
<feature type="region of interest" description="Disordered" evidence="1">
    <location>
        <begin position="47"/>
        <end position="72"/>
    </location>
</feature>
<feature type="region of interest" description="Disordered" evidence="1">
    <location>
        <begin position="1"/>
        <end position="32"/>
    </location>
</feature>
<protein>
    <recommendedName>
        <fullName evidence="5">Glycoprotease family protein</fullName>
    </recommendedName>
</protein>
<evidence type="ECO:0000256" key="1">
    <source>
        <dbReference type="SAM" id="MobiDB-lite"/>
    </source>
</evidence>
<keyword evidence="2" id="KW-1133">Transmembrane helix</keyword>
<dbReference type="Proteomes" id="UP001175261">
    <property type="component" value="Unassembled WGS sequence"/>
</dbReference>
<evidence type="ECO:0008006" key="5">
    <source>
        <dbReference type="Google" id="ProtNLM"/>
    </source>
</evidence>
<keyword evidence="2" id="KW-0472">Membrane</keyword>
<feature type="region of interest" description="Disordered" evidence="1">
    <location>
        <begin position="150"/>
        <end position="170"/>
    </location>
</feature>
<sequence>MDRLGNNHGNSLDQRARPKPKDEWEDWEDDEGITPIDTAEQVLIQGPFTVNNPKRSSASNISFSSRVSRQSTVKIQRLKSRQRQRAQNAKAGIKLVTDMTALRRKNHIANQMKDPDQNTGKFVDAAALKALEGEPTSASVGNWNWLKRTKTQSPASANTPQSAASALSPEDRPIVIGLSMSAAESSDDAIAFHNGPQASESKKSVWSPDTPSTASSFSPGPRPVSSLYSQVTGQTIASEEVPPVPVVPDTYKKAKNPKLISLELELNHEDESTSPYTLFEEDGVPSPAKQANGKASAITPDSAASKSQGWWDHVVTPFADKRLTFTTRKNKSESPLGHLPSSDRKLGAISDAEPSPSLIPRPLKVTPPIIRAPTPKRTPSPPTSSEKHFHQYFDSHASSSRSSPAIEQGSAREKPRAFASPDIPQDQPPPYSPARRQDSTPVKYKAVFPPGHPLFAQFPPSPGPQSPGLAATMTSQGATALSDLQSSANPLPARPVGAQLPRVHVFEAPGTSFSVERERRRNEKEDFMARKVGGLWRGRGCIPETGCFGRTGPEGRKRRRICLGVGLAIWTLVILIIVLAVVLTRPRGSVDMESIWVNLTDFPPMPTGVLTVVGPDNTVAESGCTTPETMWSCFLPKEDQKAVAPFKGDQPTVIMQIQWDNSTRKAWDTPNGDPPKSIGRRGVGLSSLASKLRRRDDISAFNPKPSPPAFKEMFFLGETTDNITSKEKGGEPTPFYISLLDSVNDTVSTPQLSKRQNSGSGDTLDDSSENESLRDLLNRLLPPELDDDGTPTRARLLPNPVQQPVRLYDRGLETEHYGFYTYFRRTIFLKSVTRLNETDDGDIPIDEEGGCRKTEAAFMTTWAETRLLIQIWTQALNRNTSALLESGPALKSSPDLIRPGTMPYPVTITLDTHGGDPDKKVVWEWPMDDRQRLDLKDPQLLANNLEFGGTVVNPRGGRNNETEEFGGFDGGSGGCRCEWSNWV</sequence>
<comment type="caution">
    <text evidence="3">The sequence shown here is derived from an EMBL/GenBank/DDBJ whole genome shotgun (WGS) entry which is preliminary data.</text>
</comment>
<keyword evidence="2" id="KW-0812">Transmembrane</keyword>
<evidence type="ECO:0000256" key="2">
    <source>
        <dbReference type="SAM" id="Phobius"/>
    </source>
</evidence>
<accession>A0AA39GLG9</accession>
<feature type="region of interest" description="Disordered" evidence="1">
    <location>
        <begin position="748"/>
        <end position="771"/>
    </location>
</feature>
<feature type="compositionally biased region" description="Low complexity" evidence="1">
    <location>
        <begin position="55"/>
        <end position="71"/>
    </location>
</feature>
<feature type="region of interest" description="Disordered" evidence="1">
    <location>
        <begin position="192"/>
        <end position="226"/>
    </location>
</feature>
<feature type="compositionally biased region" description="Polar residues" evidence="1">
    <location>
        <begin position="207"/>
        <end position="218"/>
    </location>
</feature>
<feature type="region of interest" description="Disordered" evidence="1">
    <location>
        <begin position="329"/>
        <end position="476"/>
    </location>
</feature>
<reference evidence="3" key="1">
    <citation type="submission" date="2022-10" db="EMBL/GenBank/DDBJ databases">
        <title>Determination and structural analysis of whole genome sequence of Sarocladium strictum F4-1.</title>
        <authorList>
            <person name="Hu L."/>
            <person name="Jiang Y."/>
        </authorList>
    </citation>
    <scope>NUCLEOTIDE SEQUENCE</scope>
    <source>
        <strain evidence="3">F4-1</strain>
    </source>
</reference>
<evidence type="ECO:0000313" key="4">
    <source>
        <dbReference type="Proteomes" id="UP001175261"/>
    </source>
</evidence>